<comment type="subcellular location">
    <subcellularLocation>
        <location evidence="1 10">Cell membrane</location>
        <topology evidence="1 10">Multi-pass membrane protein</topology>
    </subcellularLocation>
</comment>
<feature type="transmembrane region" description="Helical" evidence="10">
    <location>
        <begin position="269"/>
        <end position="286"/>
    </location>
</feature>
<evidence type="ECO:0000256" key="7">
    <source>
        <dbReference type="ARBA" id="ARBA00023136"/>
    </source>
</evidence>
<proteinExistence type="inferred from homology"/>
<evidence type="ECO:0000256" key="8">
    <source>
        <dbReference type="ARBA" id="ARBA00023170"/>
    </source>
</evidence>
<evidence type="ECO:0000256" key="6">
    <source>
        <dbReference type="ARBA" id="ARBA00022989"/>
    </source>
</evidence>
<comment type="similarity">
    <text evidence="10">Belongs to the insect chemoreceptor superfamily. Heteromeric odorant receptor channel (TC 1.A.69) family.</text>
</comment>
<keyword evidence="7 10" id="KW-0472">Membrane</keyword>
<keyword evidence="9 10" id="KW-0807">Transducer</keyword>
<feature type="transmembrane region" description="Helical" evidence="10">
    <location>
        <begin position="142"/>
        <end position="163"/>
    </location>
</feature>
<evidence type="ECO:0000256" key="4">
    <source>
        <dbReference type="ARBA" id="ARBA00022692"/>
    </source>
</evidence>
<dbReference type="AlphaFoldDB" id="A0A9N9RZY6"/>
<reference evidence="11" key="2">
    <citation type="submission" date="2022-10" db="EMBL/GenBank/DDBJ databases">
        <authorList>
            <consortium name="ENA_rothamsted_submissions"/>
            <consortium name="culmorum"/>
            <person name="King R."/>
        </authorList>
    </citation>
    <scope>NUCLEOTIDE SEQUENCE</scope>
</reference>
<accession>A0A9N9RZY6</accession>
<keyword evidence="2" id="KW-1003">Cell membrane</keyword>
<keyword evidence="4 10" id="KW-0812">Transmembrane</keyword>
<keyword evidence="6 10" id="KW-1133">Transmembrane helix</keyword>
<dbReference type="InterPro" id="IPR004117">
    <property type="entry name" value="7tm6_olfct_rcpt"/>
</dbReference>
<dbReference type="GO" id="GO:0005549">
    <property type="term" value="F:odorant binding"/>
    <property type="evidence" value="ECO:0007669"/>
    <property type="project" value="InterPro"/>
</dbReference>
<evidence type="ECO:0000256" key="9">
    <source>
        <dbReference type="ARBA" id="ARBA00023224"/>
    </source>
</evidence>
<dbReference type="Proteomes" id="UP001153620">
    <property type="component" value="Chromosome 3"/>
</dbReference>
<keyword evidence="12" id="KW-1185">Reference proteome</keyword>
<gene>
    <name evidence="11" type="ORF">CHIRRI_LOCUS10135</name>
</gene>
<name>A0A9N9RZY6_9DIPT</name>
<protein>
    <recommendedName>
        <fullName evidence="10">Odorant receptor</fullName>
    </recommendedName>
</protein>
<evidence type="ECO:0000256" key="1">
    <source>
        <dbReference type="ARBA" id="ARBA00004651"/>
    </source>
</evidence>
<evidence type="ECO:0000256" key="5">
    <source>
        <dbReference type="ARBA" id="ARBA00022725"/>
    </source>
</evidence>
<evidence type="ECO:0000256" key="2">
    <source>
        <dbReference type="ARBA" id="ARBA00022475"/>
    </source>
</evidence>
<feature type="transmembrane region" description="Helical" evidence="10">
    <location>
        <begin position="292"/>
        <end position="310"/>
    </location>
</feature>
<comment type="caution">
    <text evidence="10">Lacks conserved residue(s) required for the propagation of feature annotation.</text>
</comment>
<keyword evidence="8 10" id="KW-0675">Receptor</keyword>
<organism evidence="11 12">
    <name type="scientific">Chironomus riparius</name>
    <dbReference type="NCBI Taxonomy" id="315576"/>
    <lineage>
        <taxon>Eukaryota</taxon>
        <taxon>Metazoa</taxon>
        <taxon>Ecdysozoa</taxon>
        <taxon>Arthropoda</taxon>
        <taxon>Hexapoda</taxon>
        <taxon>Insecta</taxon>
        <taxon>Pterygota</taxon>
        <taxon>Neoptera</taxon>
        <taxon>Endopterygota</taxon>
        <taxon>Diptera</taxon>
        <taxon>Nematocera</taxon>
        <taxon>Chironomoidea</taxon>
        <taxon>Chironomidae</taxon>
        <taxon>Chironominae</taxon>
        <taxon>Chironomus</taxon>
    </lineage>
</organism>
<dbReference type="OrthoDB" id="7677057at2759"/>
<dbReference type="PANTHER" id="PTHR21137">
    <property type="entry name" value="ODORANT RECEPTOR"/>
    <property type="match status" value="1"/>
</dbReference>
<dbReference type="Pfam" id="PF02949">
    <property type="entry name" value="7tm_6"/>
    <property type="match status" value="1"/>
</dbReference>
<dbReference type="PANTHER" id="PTHR21137:SF35">
    <property type="entry name" value="ODORANT RECEPTOR 19A-RELATED"/>
    <property type="match status" value="1"/>
</dbReference>
<keyword evidence="5 10" id="KW-0552">Olfaction</keyword>
<dbReference type="GO" id="GO:0004984">
    <property type="term" value="F:olfactory receptor activity"/>
    <property type="evidence" value="ECO:0007669"/>
    <property type="project" value="InterPro"/>
</dbReference>
<evidence type="ECO:0000256" key="3">
    <source>
        <dbReference type="ARBA" id="ARBA00022606"/>
    </source>
</evidence>
<dbReference type="EMBL" id="OU895879">
    <property type="protein sequence ID" value="CAG9807286.1"/>
    <property type="molecule type" value="Genomic_DNA"/>
</dbReference>
<keyword evidence="3 10" id="KW-0716">Sensory transduction</keyword>
<evidence type="ECO:0000256" key="10">
    <source>
        <dbReference type="RuleBase" id="RU351113"/>
    </source>
</evidence>
<dbReference type="GO" id="GO:0005886">
    <property type="term" value="C:plasma membrane"/>
    <property type="evidence" value="ECO:0007669"/>
    <property type="project" value="UniProtKB-SubCell"/>
</dbReference>
<feature type="transmembrane region" description="Helical" evidence="10">
    <location>
        <begin position="47"/>
        <end position="68"/>
    </location>
</feature>
<feature type="transmembrane region" description="Helical" evidence="10">
    <location>
        <begin position="183"/>
        <end position="204"/>
    </location>
</feature>
<evidence type="ECO:0000313" key="11">
    <source>
        <dbReference type="EMBL" id="CAG9807286.1"/>
    </source>
</evidence>
<evidence type="ECO:0000313" key="12">
    <source>
        <dbReference type="Proteomes" id="UP001153620"/>
    </source>
</evidence>
<feature type="transmembrane region" description="Helical" evidence="10">
    <location>
        <begin position="80"/>
        <end position="99"/>
    </location>
</feature>
<reference evidence="11" key="1">
    <citation type="submission" date="2022-01" db="EMBL/GenBank/DDBJ databases">
        <authorList>
            <person name="King R."/>
        </authorList>
    </citation>
    <scope>NUCLEOTIDE SEQUENCE</scope>
</reference>
<dbReference type="GO" id="GO:0007165">
    <property type="term" value="P:signal transduction"/>
    <property type="evidence" value="ECO:0007669"/>
    <property type="project" value="UniProtKB-KW"/>
</dbReference>
<sequence length="394" mass="46030">MDNSLSYFDDFTKIPFSLMDILQLEVQNTSKVNQTLMQRTQITFKKIYYWALVISMIFSITLSAKALIFCDPYDMQKFTLDINLSISMTTVMVKAIMLYSNAKNIIEIADDLKRGYTNQEQVRYGIKNYTNKVRTFNKIYSGFWATPFLIQFTLVLVILVVTGQKTFPFFIEFPDFFHPQNNFVYPILYIFVVWSLTSPAMVMVSFDLSFFNILTAISMEFDILTEDARNLKKLLKSQIFNHLQMIIDRQNRLFEVTSKLEESFTFSNLYYFLVASIIICLFAFIVSTSNDITQVILMGSMCVSTIYQLYLQCSYGQLLTDASAGFMDGIYDCGWEDFEDITLRKMMIFIMMRTRKPATVTYMKFGNLTKQLFTSAIWRAYSYFTLCQQIYSKV</sequence>